<feature type="domain" description="Isopropylmalate dehydrogenase-like" evidence="8">
    <location>
        <begin position="397"/>
        <end position="727"/>
    </location>
</feature>
<dbReference type="SMART" id="SM01329">
    <property type="entry name" value="Iso_dh"/>
    <property type="match status" value="1"/>
</dbReference>
<feature type="compositionally biased region" description="Pro residues" evidence="7">
    <location>
        <begin position="237"/>
        <end position="248"/>
    </location>
</feature>
<dbReference type="PANTHER" id="PTHR11835:SF34">
    <property type="entry name" value="ISOCITRATE DEHYDROGENASE [NAD] SUBUNIT ALPHA, MITOCHONDRIAL"/>
    <property type="match status" value="1"/>
</dbReference>
<feature type="compositionally biased region" description="Basic and acidic residues" evidence="7">
    <location>
        <begin position="143"/>
        <end position="152"/>
    </location>
</feature>
<protein>
    <recommendedName>
        <fullName evidence="2">isocitrate dehydrogenase (NAD(+))</fullName>
        <ecNumber evidence="2">1.1.1.41</ecNumber>
    </recommendedName>
    <alternativeName>
        <fullName evidence="6">Isocitric dehydrogenase subunit alpha</fullName>
    </alternativeName>
    <alternativeName>
        <fullName evidence="5">NAD(+)-specific ICDH subunit alpha</fullName>
    </alternativeName>
</protein>
<feature type="compositionally biased region" description="Polar residues" evidence="7">
    <location>
        <begin position="179"/>
        <end position="191"/>
    </location>
</feature>
<dbReference type="GO" id="GO:0006102">
    <property type="term" value="P:isocitrate metabolic process"/>
    <property type="evidence" value="ECO:0007669"/>
    <property type="project" value="TreeGrafter"/>
</dbReference>
<organism evidence="9 10">
    <name type="scientific">Drosophila suzukii</name>
    <name type="common">Spotted-wing drosophila fruit fly</name>
    <dbReference type="NCBI Taxonomy" id="28584"/>
    <lineage>
        <taxon>Eukaryota</taxon>
        <taxon>Metazoa</taxon>
        <taxon>Ecdysozoa</taxon>
        <taxon>Arthropoda</taxon>
        <taxon>Hexapoda</taxon>
        <taxon>Insecta</taxon>
        <taxon>Pterygota</taxon>
        <taxon>Neoptera</taxon>
        <taxon>Endopterygota</taxon>
        <taxon>Diptera</taxon>
        <taxon>Brachycera</taxon>
        <taxon>Muscomorpha</taxon>
        <taxon>Ephydroidea</taxon>
        <taxon>Drosophilidae</taxon>
        <taxon>Drosophila</taxon>
        <taxon>Sophophora</taxon>
    </lineage>
</organism>
<dbReference type="Gene3D" id="3.40.718.10">
    <property type="entry name" value="Isopropylmalate Dehydrogenase"/>
    <property type="match status" value="1"/>
</dbReference>
<evidence type="ECO:0000256" key="7">
    <source>
        <dbReference type="SAM" id="MobiDB-lite"/>
    </source>
</evidence>
<evidence type="ECO:0000256" key="6">
    <source>
        <dbReference type="ARBA" id="ARBA00042862"/>
    </source>
</evidence>
<evidence type="ECO:0000256" key="2">
    <source>
        <dbReference type="ARBA" id="ARBA00013012"/>
    </source>
</evidence>
<dbReference type="GO" id="GO:0004449">
    <property type="term" value="F:isocitrate dehydrogenase (NAD+) activity"/>
    <property type="evidence" value="ECO:0007669"/>
    <property type="project" value="UniProtKB-EC"/>
</dbReference>
<evidence type="ECO:0000256" key="3">
    <source>
        <dbReference type="ARBA" id="ARBA00022532"/>
    </source>
</evidence>
<feature type="compositionally biased region" description="Pro residues" evidence="7">
    <location>
        <begin position="326"/>
        <end position="336"/>
    </location>
</feature>
<dbReference type="GO" id="GO:0006099">
    <property type="term" value="P:tricarboxylic acid cycle"/>
    <property type="evidence" value="ECO:0007669"/>
    <property type="project" value="UniProtKB-KW"/>
</dbReference>
<evidence type="ECO:0000259" key="8">
    <source>
        <dbReference type="SMART" id="SM01329"/>
    </source>
</evidence>
<dbReference type="Pfam" id="PF00180">
    <property type="entry name" value="Iso_dh"/>
    <property type="match status" value="1"/>
</dbReference>
<feature type="compositionally biased region" description="Low complexity" evidence="7">
    <location>
        <begin position="289"/>
        <end position="305"/>
    </location>
</feature>
<feature type="compositionally biased region" description="Polar residues" evidence="7">
    <location>
        <begin position="212"/>
        <end position="228"/>
    </location>
</feature>
<dbReference type="GeneID" id="108013233"/>
<keyword evidence="4" id="KW-0560">Oxidoreductase</keyword>
<keyword evidence="9" id="KW-1185">Reference proteome</keyword>
<dbReference type="EC" id="1.1.1.41" evidence="2"/>
<evidence type="ECO:0000256" key="4">
    <source>
        <dbReference type="ARBA" id="ARBA00023002"/>
    </source>
</evidence>
<dbReference type="GO" id="GO:0005739">
    <property type="term" value="C:mitochondrion"/>
    <property type="evidence" value="ECO:0007669"/>
    <property type="project" value="TreeGrafter"/>
</dbReference>
<dbReference type="Proteomes" id="UP001652628">
    <property type="component" value="Chromosome 3"/>
</dbReference>
<feature type="compositionally biased region" description="Pro residues" evidence="7">
    <location>
        <begin position="344"/>
        <end position="371"/>
    </location>
</feature>
<feature type="compositionally biased region" description="Gly residues" evidence="7">
    <location>
        <begin position="383"/>
        <end position="392"/>
    </location>
</feature>
<feature type="compositionally biased region" description="Pro residues" evidence="7">
    <location>
        <begin position="277"/>
        <end position="288"/>
    </location>
</feature>
<evidence type="ECO:0000313" key="10">
    <source>
        <dbReference type="RefSeq" id="XP_016934455.2"/>
    </source>
</evidence>
<dbReference type="PANTHER" id="PTHR11835">
    <property type="entry name" value="DECARBOXYLATING DEHYDROGENASES-ISOCITRATE, ISOPROPYLMALATE, TARTRATE"/>
    <property type="match status" value="1"/>
</dbReference>
<reference evidence="10" key="1">
    <citation type="submission" date="2025-08" db="UniProtKB">
        <authorList>
            <consortium name="RefSeq"/>
        </authorList>
    </citation>
    <scope>IDENTIFICATION</scope>
</reference>
<comment type="similarity">
    <text evidence="1">Belongs to the isocitrate and isopropylmalate dehydrogenases family.</text>
</comment>
<feature type="region of interest" description="Disordered" evidence="7">
    <location>
        <begin position="116"/>
        <end position="398"/>
    </location>
</feature>
<sequence length="732" mass="78874">MSGNLFKWTALGRQSRTAGWYTNRRVLHLMDNAIAGFRKPVFESWRRRSRIEEYEKREIPVRQQVPRIRHVRYRKTRENPFHRKPDCLPGKGEVLEPTRIQPPRNSMCFSVTRFFSSSSTGGGSGEPPEDREGKLIKFPVGSRSEKPKKGKVEVPPTKESSQSDCLAGLSGKSSILDPDNQTTKALDQSGNDGKADDPESLVLRSFAEHLNSIGNNTSGIKSQPPERSQSGRNPPSGSKPPNKPPSGPKNPSGPRNPFHPPTKKFKHPLKGAKPPTGGKPPVKPPTPSRSPSKPTVSKPPGKSPTASKPPRKPPTGSTPLSKPPTASKPPSKPPSKQPTSSKPPSKPPTGSKPPVKPPTASKPPGPSPPGAKAPTGGPDKKGGAGGKSGQDLGGSRVITLMPGDGIGPEISMAVIKILEAAKAPLIFEPVDVTPVINSRGQTGVPEQVIESMNRTKVGLKGPLMTPVGTGFRSLNLTLRQLFNLYANIRPCRSLPGVETIYGDVDIVTIRENTEGEYSGIEHTLVNGVVQSIKLITRNASLRVAEYTFQYALAMKRKKVTAVAESQVMRMSDGLFLRCVREMAAKYKNKLDKAGITYEESTMTTVCLNIVQDPRRYDMLVLPNLYGDIISDTCAGLIGGLGLTPSGNVGTNGAIFESVHGTAPDIAGKDLANPTALLLSSVMMLHYIGMHEHADNIEQAVLKTIKDDNIRTMDLGGKAKCSEYTDALIKNLK</sequence>
<dbReference type="GO" id="GO:0051287">
    <property type="term" value="F:NAD binding"/>
    <property type="evidence" value="ECO:0007669"/>
    <property type="project" value="InterPro"/>
</dbReference>
<feature type="region of interest" description="Disordered" evidence="7">
    <location>
        <begin position="80"/>
        <end position="101"/>
    </location>
</feature>
<dbReference type="InterPro" id="IPR024084">
    <property type="entry name" value="IsoPropMal-DH-like_dom"/>
</dbReference>
<dbReference type="PROSITE" id="PS00470">
    <property type="entry name" value="IDH_IMDH"/>
    <property type="match status" value="1"/>
</dbReference>
<evidence type="ECO:0000256" key="1">
    <source>
        <dbReference type="ARBA" id="ARBA00007769"/>
    </source>
</evidence>
<evidence type="ECO:0000256" key="5">
    <source>
        <dbReference type="ARBA" id="ARBA00042642"/>
    </source>
</evidence>
<feature type="compositionally biased region" description="Basic residues" evidence="7">
    <location>
        <begin position="261"/>
        <end position="270"/>
    </location>
</feature>
<proteinExistence type="inferred from homology"/>
<dbReference type="GO" id="GO:0000287">
    <property type="term" value="F:magnesium ion binding"/>
    <property type="evidence" value="ECO:0007669"/>
    <property type="project" value="InterPro"/>
</dbReference>
<accession>A0AB39ZF82</accession>
<name>A0AB39ZF82_DROSZ</name>
<dbReference type="AlphaFoldDB" id="A0AB39ZF82"/>
<dbReference type="RefSeq" id="XP_016934455.2">
    <property type="nucleotide sequence ID" value="XM_017078966.4"/>
</dbReference>
<keyword evidence="3" id="KW-0816">Tricarboxylic acid cycle</keyword>
<evidence type="ECO:0000313" key="9">
    <source>
        <dbReference type="Proteomes" id="UP001652628"/>
    </source>
</evidence>
<dbReference type="SUPFAM" id="SSF53659">
    <property type="entry name" value="Isocitrate/Isopropylmalate dehydrogenase-like"/>
    <property type="match status" value="1"/>
</dbReference>
<dbReference type="InterPro" id="IPR019818">
    <property type="entry name" value="IsoCit/isopropylmalate_DH_CS"/>
</dbReference>
<gene>
    <name evidence="10" type="primary">LOC108013233</name>
</gene>